<proteinExistence type="predicted"/>
<keyword evidence="2" id="KW-1185">Reference proteome</keyword>
<dbReference type="EMBL" id="BLLK01000019">
    <property type="protein sequence ID" value="GFH44031.1"/>
    <property type="molecule type" value="Genomic_DNA"/>
</dbReference>
<name>A0AAD3CFU5_9STRA</name>
<comment type="caution">
    <text evidence="1">The sequence shown here is derived from an EMBL/GenBank/DDBJ whole genome shotgun (WGS) entry which is preliminary data.</text>
</comment>
<reference evidence="1 2" key="1">
    <citation type="journal article" date="2021" name="Sci. Rep.">
        <title>The genome of the diatom Chaetoceros tenuissimus carries an ancient integrated fragment of an extant virus.</title>
        <authorList>
            <person name="Hongo Y."/>
            <person name="Kimura K."/>
            <person name="Takaki Y."/>
            <person name="Yoshida Y."/>
            <person name="Baba S."/>
            <person name="Kobayashi G."/>
            <person name="Nagasaki K."/>
            <person name="Hano T."/>
            <person name="Tomaru Y."/>
        </authorList>
    </citation>
    <scope>NUCLEOTIDE SEQUENCE [LARGE SCALE GENOMIC DNA]</scope>
    <source>
        <strain evidence="1 2">NIES-3715</strain>
    </source>
</reference>
<dbReference type="Proteomes" id="UP001054902">
    <property type="component" value="Unassembled WGS sequence"/>
</dbReference>
<evidence type="ECO:0000313" key="2">
    <source>
        <dbReference type="Proteomes" id="UP001054902"/>
    </source>
</evidence>
<dbReference type="AlphaFoldDB" id="A0AAD3CFU5"/>
<organism evidence="1 2">
    <name type="scientific">Chaetoceros tenuissimus</name>
    <dbReference type="NCBI Taxonomy" id="426638"/>
    <lineage>
        <taxon>Eukaryota</taxon>
        <taxon>Sar</taxon>
        <taxon>Stramenopiles</taxon>
        <taxon>Ochrophyta</taxon>
        <taxon>Bacillariophyta</taxon>
        <taxon>Coscinodiscophyceae</taxon>
        <taxon>Chaetocerotophycidae</taxon>
        <taxon>Chaetocerotales</taxon>
        <taxon>Chaetocerotaceae</taxon>
        <taxon>Chaetoceros</taxon>
    </lineage>
</organism>
<sequence>MDFSLRLVKAEKDRNLSNVDSTHSSHYSPNVAYTLWLWAMKQNLSGIQTVEYRSLDHHEYPEGESYIHARDREFAFDSTSLRSQLTILLAKLTPFYTIVQTPKRIFQVEEVYQNYALRNKFTWGLDRFFWRNVKTPVSMAFLHGKMASKD</sequence>
<protein>
    <submittedName>
        <fullName evidence="1">Uncharacterized protein</fullName>
    </submittedName>
</protein>
<gene>
    <name evidence="1" type="ORF">CTEN210_00504</name>
</gene>
<accession>A0AAD3CFU5</accession>
<evidence type="ECO:0000313" key="1">
    <source>
        <dbReference type="EMBL" id="GFH44031.1"/>
    </source>
</evidence>